<name>A0A914CNQ1_9BILA</name>
<keyword evidence="6" id="KW-1185">Reference proteome</keyword>
<evidence type="ECO:0000259" key="5">
    <source>
        <dbReference type="PROSITE" id="PS51319"/>
    </source>
</evidence>
<feature type="compositionally biased region" description="Polar residues" evidence="4">
    <location>
        <begin position="406"/>
        <end position="422"/>
    </location>
</feature>
<dbReference type="PANTHER" id="PTHR15141">
    <property type="entry name" value="TRANSCRIPTION ELONGATION FACTOR B POLYPEPTIDE 3"/>
    <property type="match status" value="1"/>
</dbReference>
<dbReference type="InterPro" id="IPR017923">
    <property type="entry name" value="TFIIS_N"/>
</dbReference>
<sequence>MSEKFYIEKTMKYIEQIKSGQKIEQSLKRLKEIPMNLNILTTTGVGKVINQLKSDENFGRTAQKLVEKWKELAKVESLRKQEQRNSERSASPPESTSTSGSSREVSNRKRKSAEENGRESKKNGLSVDPFAAMLSAADKVKSQPIKALKKPKLPSPDEISAEVLLKPPVINFDFMTKAQNNEKSPEELDPQQFKARKNIRKVFAGRKKEATFRGPIPKLFDICIQSLQSNIDIIGLDCAINYLYARRKLYVPYDIIKPVLEKCNENQLAKIEEKNQYFERESDELWKKLCNKKFPETNNPEYEEEWDGSWKPCFKSLSEKRDEKLEKAKKKIAQHVKEITIPQRQTIISDAITPRHIRRKQAKNGLSAPAYKIPTAVEVSKSRRQIFENGNKADLKSLPISVRNTSSELGAHSSRSSTSIKVQPSKKGTLMVKALKMMKGSRR</sequence>
<feature type="domain" description="TFIIS N-terminal" evidence="5">
    <location>
        <begin position="1"/>
        <end position="76"/>
    </location>
</feature>
<dbReference type="Gene3D" id="6.10.250.3180">
    <property type="match status" value="1"/>
</dbReference>
<evidence type="ECO:0000256" key="2">
    <source>
        <dbReference type="ARBA" id="ARBA00023242"/>
    </source>
</evidence>
<dbReference type="InterPro" id="IPR003617">
    <property type="entry name" value="TFIIS/CRSP70_N_sub"/>
</dbReference>
<dbReference type="PROSITE" id="PS51319">
    <property type="entry name" value="TFIIS_N"/>
    <property type="match status" value="1"/>
</dbReference>
<evidence type="ECO:0000256" key="1">
    <source>
        <dbReference type="ARBA" id="ARBA00004123"/>
    </source>
</evidence>
<dbReference type="InterPro" id="IPR051870">
    <property type="entry name" value="Elongin-A_domain"/>
</dbReference>
<dbReference type="AlphaFoldDB" id="A0A914CNQ1"/>
<accession>A0A914CNQ1</accession>
<dbReference type="PANTHER" id="PTHR15141:SF76">
    <property type="entry name" value="TRANSCRIPTION ELONGATION FACTOR B POLYPEPTIDE 3"/>
    <property type="match status" value="1"/>
</dbReference>
<dbReference type="Pfam" id="PF08711">
    <property type="entry name" value="Med26"/>
    <property type="match status" value="1"/>
</dbReference>
<evidence type="ECO:0000256" key="4">
    <source>
        <dbReference type="SAM" id="MobiDB-lite"/>
    </source>
</evidence>
<dbReference type="SUPFAM" id="SSF47676">
    <property type="entry name" value="Conserved domain common to transcription factors TFIIS, elongin A, CRSP70"/>
    <property type="match status" value="1"/>
</dbReference>
<feature type="region of interest" description="Disordered" evidence="4">
    <location>
        <begin position="406"/>
        <end position="427"/>
    </location>
</feature>
<dbReference type="WBParaSite" id="ACRNAN_scaffold1284.g31195.t1">
    <property type="protein sequence ID" value="ACRNAN_scaffold1284.g31195.t1"/>
    <property type="gene ID" value="ACRNAN_scaffold1284.g31195"/>
</dbReference>
<dbReference type="InterPro" id="IPR010684">
    <property type="entry name" value="RNA_pol_II_trans_fac_SIII_A"/>
</dbReference>
<feature type="compositionally biased region" description="Low complexity" evidence="4">
    <location>
        <begin position="88"/>
        <end position="104"/>
    </location>
</feature>
<comment type="subcellular location">
    <subcellularLocation>
        <location evidence="1 3">Nucleus</location>
    </subcellularLocation>
</comment>
<proteinExistence type="predicted"/>
<protein>
    <submittedName>
        <fullName evidence="7">TFIIS N-terminal domain-containing protein</fullName>
    </submittedName>
</protein>
<keyword evidence="2 3" id="KW-0539">Nucleus</keyword>
<organism evidence="6 7">
    <name type="scientific">Acrobeloides nanus</name>
    <dbReference type="NCBI Taxonomy" id="290746"/>
    <lineage>
        <taxon>Eukaryota</taxon>
        <taxon>Metazoa</taxon>
        <taxon>Ecdysozoa</taxon>
        <taxon>Nematoda</taxon>
        <taxon>Chromadorea</taxon>
        <taxon>Rhabditida</taxon>
        <taxon>Tylenchina</taxon>
        <taxon>Cephalobomorpha</taxon>
        <taxon>Cephaloboidea</taxon>
        <taxon>Cephalobidae</taxon>
        <taxon>Acrobeloides</taxon>
    </lineage>
</organism>
<dbReference type="InterPro" id="IPR035441">
    <property type="entry name" value="TFIIS/LEDGF_dom_sf"/>
</dbReference>
<feature type="compositionally biased region" description="Basic and acidic residues" evidence="4">
    <location>
        <begin position="112"/>
        <end position="122"/>
    </location>
</feature>
<dbReference type="SMART" id="SM00509">
    <property type="entry name" value="TFS2N"/>
    <property type="match status" value="1"/>
</dbReference>
<evidence type="ECO:0000313" key="6">
    <source>
        <dbReference type="Proteomes" id="UP000887540"/>
    </source>
</evidence>
<dbReference type="GO" id="GO:0070449">
    <property type="term" value="C:elongin complex"/>
    <property type="evidence" value="ECO:0007669"/>
    <property type="project" value="InterPro"/>
</dbReference>
<evidence type="ECO:0000313" key="7">
    <source>
        <dbReference type="WBParaSite" id="ACRNAN_scaffold1284.g31195.t1"/>
    </source>
</evidence>
<feature type="region of interest" description="Disordered" evidence="4">
    <location>
        <begin position="77"/>
        <end position="126"/>
    </location>
</feature>
<dbReference type="GO" id="GO:0006368">
    <property type="term" value="P:transcription elongation by RNA polymerase II"/>
    <property type="evidence" value="ECO:0007669"/>
    <property type="project" value="InterPro"/>
</dbReference>
<reference evidence="7" key="1">
    <citation type="submission" date="2022-11" db="UniProtKB">
        <authorList>
            <consortium name="WormBaseParasite"/>
        </authorList>
    </citation>
    <scope>IDENTIFICATION</scope>
</reference>
<dbReference type="Gene3D" id="1.20.930.10">
    <property type="entry name" value="Conserved domain common to transcription factors TFIIS, elongin A, CRSP70"/>
    <property type="match status" value="1"/>
</dbReference>
<feature type="compositionally biased region" description="Basic and acidic residues" evidence="4">
    <location>
        <begin position="77"/>
        <end position="87"/>
    </location>
</feature>
<dbReference type="Proteomes" id="UP000887540">
    <property type="component" value="Unplaced"/>
</dbReference>
<dbReference type="Pfam" id="PF06881">
    <property type="entry name" value="Elongin_A"/>
    <property type="match status" value="1"/>
</dbReference>
<evidence type="ECO:0000256" key="3">
    <source>
        <dbReference type="PROSITE-ProRule" id="PRU00649"/>
    </source>
</evidence>